<organism evidence="1">
    <name type="scientific">marine metagenome</name>
    <dbReference type="NCBI Taxonomy" id="408172"/>
    <lineage>
        <taxon>unclassified sequences</taxon>
        <taxon>metagenomes</taxon>
        <taxon>ecological metagenomes</taxon>
    </lineage>
</organism>
<accession>A0A381Q380</accession>
<evidence type="ECO:0000313" key="1">
    <source>
        <dbReference type="EMBL" id="SUZ73772.1"/>
    </source>
</evidence>
<dbReference type="AlphaFoldDB" id="A0A381Q380"/>
<dbReference type="EMBL" id="UINC01001190">
    <property type="protein sequence ID" value="SUZ73772.1"/>
    <property type="molecule type" value="Genomic_DNA"/>
</dbReference>
<protein>
    <submittedName>
        <fullName evidence="1">Uncharacterized protein</fullName>
    </submittedName>
</protein>
<proteinExistence type="predicted"/>
<sequence length="103" mass="11799">MGTLKSLPAPFLTQGQTEGGILKGRLDAGRIESTAPKRLQYNIRPLCCVTNYNIPLYIVDHKLFARLSFSQFLTLYGSLKLSFFTQYFNHILYSKANTLLYRM</sequence>
<reference evidence="1" key="1">
    <citation type="submission" date="2018-05" db="EMBL/GenBank/DDBJ databases">
        <authorList>
            <person name="Lanie J.A."/>
            <person name="Ng W.-L."/>
            <person name="Kazmierczak K.M."/>
            <person name="Andrzejewski T.M."/>
            <person name="Davidsen T.M."/>
            <person name="Wayne K.J."/>
            <person name="Tettelin H."/>
            <person name="Glass J.I."/>
            <person name="Rusch D."/>
            <person name="Podicherti R."/>
            <person name="Tsui H.-C.T."/>
            <person name="Winkler M.E."/>
        </authorList>
    </citation>
    <scope>NUCLEOTIDE SEQUENCE</scope>
</reference>
<gene>
    <name evidence="1" type="ORF">METZ01_LOCUS26626</name>
</gene>
<name>A0A381Q380_9ZZZZ</name>